<feature type="compositionally biased region" description="Low complexity" evidence="1">
    <location>
        <begin position="85"/>
        <end position="120"/>
    </location>
</feature>
<feature type="region of interest" description="Disordered" evidence="1">
    <location>
        <begin position="1"/>
        <end position="120"/>
    </location>
</feature>
<gene>
    <name evidence="2" type="ORF">BN1723_014411</name>
</gene>
<proteinExistence type="predicted"/>
<evidence type="ECO:0000313" key="3">
    <source>
        <dbReference type="Proteomes" id="UP000045706"/>
    </source>
</evidence>
<evidence type="ECO:0000256" key="1">
    <source>
        <dbReference type="SAM" id="MobiDB-lite"/>
    </source>
</evidence>
<dbReference type="EMBL" id="CVQI01023113">
    <property type="protein sequence ID" value="CRK30724.1"/>
    <property type="molecule type" value="Genomic_DNA"/>
</dbReference>
<dbReference type="AlphaFoldDB" id="A0A0G4M8U7"/>
<name>A0A0G4M8U7_VERLO</name>
<accession>A0A0G4M8U7</accession>
<sequence length="154" mass="15566">MSPSPEDDTAIKFNLPQSSASVEVASEGFTTLWSALEAETDTPTPIVDEIPKGPASSLLPPPQPPTEPVLPPPQTSAIAEPVLGAPSAPSAPAQQSSSSSSRSTPPAAEVTPPVVAAPAHPGAGLDGLTLTNRLNLGNLLQNTAILQARATRAV</sequence>
<protein>
    <submittedName>
        <fullName evidence="2">Uncharacterized protein</fullName>
    </submittedName>
</protein>
<dbReference type="Proteomes" id="UP000045706">
    <property type="component" value="Unassembled WGS sequence"/>
</dbReference>
<reference evidence="3" key="1">
    <citation type="submission" date="2015-05" db="EMBL/GenBank/DDBJ databases">
        <authorList>
            <person name="Fogelqvist Johan"/>
        </authorList>
    </citation>
    <scope>NUCLEOTIDE SEQUENCE [LARGE SCALE GENOMIC DNA]</scope>
</reference>
<organism evidence="2 3">
    <name type="scientific">Verticillium longisporum</name>
    <name type="common">Verticillium dahliae var. longisporum</name>
    <dbReference type="NCBI Taxonomy" id="100787"/>
    <lineage>
        <taxon>Eukaryota</taxon>
        <taxon>Fungi</taxon>
        <taxon>Dikarya</taxon>
        <taxon>Ascomycota</taxon>
        <taxon>Pezizomycotina</taxon>
        <taxon>Sordariomycetes</taxon>
        <taxon>Hypocreomycetidae</taxon>
        <taxon>Glomerellales</taxon>
        <taxon>Plectosphaerellaceae</taxon>
        <taxon>Verticillium</taxon>
    </lineage>
</organism>
<feature type="compositionally biased region" description="Pro residues" evidence="1">
    <location>
        <begin position="59"/>
        <end position="74"/>
    </location>
</feature>
<evidence type="ECO:0000313" key="2">
    <source>
        <dbReference type="EMBL" id="CRK30724.1"/>
    </source>
</evidence>